<proteinExistence type="inferred from homology"/>
<dbReference type="RefSeq" id="WP_310172883.1">
    <property type="nucleotide sequence ID" value="NZ_BAABHE010000002.1"/>
</dbReference>
<keyword evidence="5" id="KW-1185">Reference proteome</keyword>
<name>A0ABU2B1E0_9MICC</name>
<dbReference type="SUPFAM" id="SSF53474">
    <property type="entry name" value="alpha/beta-Hydrolases"/>
    <property type="match status" value="1"/>
</dbReference>
<evidence type="ECO:0000259" key="3">
    <source>
        <dbReference type="Pfam" id="PF00561"/>
    </source>
</evidence>
<dbReference type="PRINTS" id="PR00793">
    <property type="entry name" value="PROAMNOPTASE"/>
</dbReference>
<dbReference type="Gene3D" id="3.40.50.1820">
    <property type="entry name" value="alpha/beta hydrolase"/>
    <property type="match status" value="1"/>
</dbReference>
<dbReference type="PANTHER" id="PTHR43248:SF2">
    <property type="entry name" value="PROLYL AMINOPEPTIDASE"/>
    <property type="match status" value="1"/>
</dbReference>
<evidence type="ECO:0000256" key="1">
    <source>
        <dbReference type="ARBA" id="ARBA00010088"/>
    </source>
</evidence>
<evidence type="ECO:0000313" key="5">
    <source>
        <dbReference type="Proteomes" id="UP001183794"/>
    </source>
</evidence>
<gene>
    <name evidence="4" type="ORF">J2S62_001358</name>
</gene>
<dbReference type="PANTHER" id="PTHR43248">
    <property type="entry name" value="2-SUCCINYL-6-HYDROXY-2,4-CYCLOHEXADIENE-1-CARBOXYLATE SYNTHASE"/>
    <property type="match status" value="1"/>
</dbReference>
<dbReference type="InterPro" id="IPR002410">
    <property type="entry name" value="Peptidase_S33"/>
</dbReference>
<accession>A0ABU2B1E0</accession>
<keyword evidence="2" id="KW-0378">Hydrolase</keyword>
<comment type="similarity">
    <text evidence="1">Belongs to the peptidase S33 family.</text>
</comment>
<evidence type="ECO:0000313" key="4">
    <source>
        <dbReference type="EMBL" id="MDR7347101.1"/>
    </source>
</evidence>
<dbReference type="InterPro" id="IPR029058">
    <property type="entry name" value="AB_hydrolase_fold"/>
</dbReference>
<dbReference type="InterPro" id="IPR051601">
    <property type="entry name" value="Serine_prot/Carboxylest_S33"/>
</dbReference>
<feature type="domain" description="AB hydrolase-1" evidence="3">
    <location>
        <begin position="54"/>
        <end position="198"/>
    </location>
</feature>
<dbReference type="Pfam" id="PF00561">
    <property type="entry name" value="Abhydrolase_1"/>
    <property type="match status" value="1"/>
</dbReference>
<comment type="caution">
    <text evidence="4">The sequence shown here is derived from an EMBL/GenBank/DDBJ whole genome shotgun (WGS) entry which is preliminary data.</text>
</comment>
<dbReference type="InterPro" id="IPR000073">
    <property type="entry name" value="AB_hydrolase_1"/>
</dbReference>
<protein>
    <submittedName>
        <fullName evidence="4">Pimeloyl-ACP methyl ester carboxylesterase</fullName>
    </submittedName>
</protein>
<evidence type="ECO:0000256" key="2">
    <source>
        <dbReference type="ARBA" id="ARBA00022801"/>
    </source>
</evidence>
<sequence>MSVTHTAGTLAWMQDGTGIVDHHFTVPLDHSVPDGEQLTVYAREYRAADGQDRPWLLFLQGGPGGKGSRPSRVGGWLAEALKHYRVLMLDQRGTGLSTPISHHTLVQRGAPSAQAHYLRHFRAPDIVADAEAIRLALGADPWVTLGQSFGGFCTLTYLSFAPQGLAGSMITGGLPPLEGPADQVYQATYQRMRARNRQYFRRFPTDLEILTHIYRRVRRGDIVLPDGSPLTVGRVQALGMYLGGNTRIDALHYVLEEAFIPGTNTLSDSFLDAVYQQVSRATNPLYLILHEAIYAQPGAQPTNWAAQRVLAEFPDFNPKKADTPLLTGEMCFDWYTQLDPALQPIARATELIATYNAWGTLYDLDQLASNTVPVAALVYTDDVYVDRDLSITTAQQVANLEVWESDRWHHDGIAQAGAEIFNRLHAMIRPDGVPASAPSTPR</sequence>
<reference evidence="4 5" key="1">
    <citation type="submission" date="2023-07" db="EMBL/GenBank/DDBJ databases">
        <title>Sequencing the genomes of 1000 actinobacteria strains.</title>
        <authorList>
            <person name="Klenk H.-P."/>
        </authorList>
    </citation>
    <scope>NUCLEOTIDE SEQUENCE [LARGE SCALE GENOMIC DNA]</scope>
    <source>
        <strain evidence="4 5">DSM 22966</strain>
    </source>
</reference>
<dbReference type="Proteomes" id="UP001183794">
    <property type="component" value="Unassembled WGS sequence"/>
</dbReference>
<dbReference type="EMBL" id="JAVDYJ010000001">
    <property type="protein sequence ID" value="MDR7347101.1"/>
    <property type="molecule type" value="Genomic_DNA"/>
</dbReference>
<organism evidence="4 5">
    <name type="scientific">Enteractinococcus fodinae</name>
    <dbReference type="NCBI Taxonomy" id="684663"/>
    <lineage>
        <taxon>Bacteria</taxon>
        <taxon>Bacillati</taxon>
        <taxon>Actinomycetota</taxon>
        <taxon>Actinomycetes</taxon>
        <taxon>Micrococcales</taxon>
        <taxon>Micrococcaceae</taxon>
    </lineage>
</organism>